<dbReference type="Pfam" id="PF05685">
    <property type="entry name" value="Uma2"/>
    <property type="match status" value="1"/>
</dbReference>
<dbReference type="Gene3D" id="3.90.1570.10">
    <property type="entry name" value="tt1808, chain A"/>
    <property type="match status" value="1"/>
</dbReference>
<keyword evidence="2" id="KW-0255">Endonuclease</keyword>
<protein>
    <submittedName>
        <fullName evidence="2">Uma2 family endonuclease</fullName>
    </submittedName>
</protein>
<dbReference type="SUPFAM" id="SSF52980">
    <property type="entry name" value="Restriction endonuclease-like"/>
    <property type="match status" value="1"/>
</dbReference>
<dbReference type="InterPro" id="IPR011335">
    <property type="entry name" value="Restrct_endonuc-II-like"/>
</dbReference>
<proteinExistence type="predicted"/>
<evidence type="ECO:0000313" key="3">
    <source>
        <dbReference type="Proteomes" id="UP000604661"/>
    </source>
</evidence>
<dbReference type="RefSeq" id="WP_190894450.1">
    <property type="nucleotide sequence ID" value="NZ_JACJTE010000016.1"/>
</dbReference>
<evidence type="ECO:0000259" key="1">
    <source>
        <dbReference type="Pfam" id="PF05685"/>
    </source>
</evidence>
<dbReference type="GO" id="GO:0004519">
    <property type="term" value="F:endonuclease activity"/>
    <property type="evidence" value="ECO:0007669"/>
    <property type="project" value="UniProtKB-KW"/>
</dbReference>
<keyword evidence="2" id="KW-0540">Nuclease</keyword>
<name>A0ABR8EY18_NOSLI</name>
<dbReference type="Proteomes" id="UP000604661">
    <property type="component" value="Unassembled WGS sequence"/>
</dbReference>
<reference evidence="2 3" key="1">
    <citation type="journal article" date="2020" name="ISME J.">
        <title>Comparative genomics reveals insights into cyanobacterial evolution and habitat adaptation.</title>
        <authorList>
            <person name="Chen M.Y."/>
            <person name="Teng W.K."/>
            <person name="Zhao L."/>
            <person name="Hu C.X."/>
            <person name="Zhou Y.K."/>
            <person name="Han B.P."/>
            <person name="Song L.R."/>
            <person name="Shu W.S."/>
        </authorList>
    </citation>
    <scope>NUCLEOTIDE SEQUENCE [LARGE SCALE GENOMIC DNA]</scope>
    <source>
        <strain evidence="2 3">FACHB-391</strain>
    </source>
</reference>
<dbReference type="InterPro" id="IPR012296">
    <property type="entry name" value="Nuclease_put_TT1808"/>
</dbReference>
<dbReference type="EMBL" id="JACJTE010000016">
    <property type="protein sequence ID" value="MBD2562088.1"/>
    <property type="molecule type" value="Genomic_DNA"/>
</dbReference>
<comment type="caution">
    <text evidence="2">The sequence shown here is derived from an EMBL/GenBank/DDBJ whole genome shotgun (WGS) entry which is preliminary data.</text>
</comment>
<keyword evidence="3" id="KW-1185">Reference proteome</keyword>
<keyword evidence="2" id="KW-0378">Hydrolase</keyword>
<gene>
    <name evidence="2" type="ORF">H6G95_15965</name>
</gene>
<accession>A0ABR8EY18</accession>
<dbReference type="CDD" id="cd06260">
    <property type="entry name" value="DUF820-like"/>
    <property type="match status" value="1"/>
</dbReference>
<evidence type="ECO:0000313" key="2">
    <source>
        <dbReference type="EMBL" id="MBD2562088.1"/>
    </source>
</evidence>
<organism evidence="2 3">
    <name type="scientific">Nostoc linckia FACHB-391</name>
    <dbReference type="NCBI Taxonomy" id="2692906"/>
    <lineage>
        <taxon>Bacteria</taxon>
        <taxon>Bacillati</taxon>
        <taxon>Cyanobacteriota</taxon>
        <taxon>Cyanophyceae</taxon>
        <taxon>Nostocales</taxon>
        <taxon>Nostocaceae</taxon>
        <taxon>Nostoc</taxon>
    </lineage>
</organism>
<feature type="domain" description="Putative restriction endonuclease" evidence="1">
    <location>
        <begin position="8"/>
        <end position="68"/>
    </location>
</feature>
<dbReference type="InterPro" id="IPR008538">
    <property type="entry name" value="Uma2"/>
</dbReference>
<sequence length="82" mass="9683">MKNILVCDYRYKRTEYAAREILEYWIVDPQMQQIMICQWVEGQYEDKVFTGATCMESLVIVDLVLTVEQVFNSANRPELPSE</sequence>